<dbReference type="Pfam" id="PF12833">
    <property type="entry name" value="HTH_18"/>
    <property type="match status" value="1"/>
</dbReference>
<dbReference type="Gene3D" id="1.10.10.60">
    <property type="entry name" value="Homeodomain-like"/>
    <property type="match status" value="2"/>
</dbReference>
<dbReference type="PROSITE" id="PS00041">
    <property type="entry name" value="HTH_ARAC_FAMILY_1"/>
    <property type="match status" value="1"/>
</dbReference>
<dbReference type="InterPro" id="IPR032783">
    <property type="entry name" value="AraC_lig"/>
</dbReference>
<protein>
    <submittedName>
        <fullName evidence="5">AraC family transcriptional regulator</fullName>
    </submittedName>
</protein>
<evidence type="ECO:0000256" key="3">
    <source>
        <dbReference type="ARBA" id="ARBA00023163"/>
    </source>
</evidence>
<dbReference type="InterPro" id="IPR018060">
    <property type="entry name" value="HTH_AraC"/>
</dbReference>
<sequence length="313" mass="33729">MIDPLAEVVTLLQPTLTFSKVLGAAGQWRASRTFSGEPFYCVILDGECRFTVNGRAPVTLQANDFVLVPEGFRFAMTSLDAPEGDDEADALPSKLPDGSLRFGDISGAPQVRWLAGVCAFDSPDAALLVSLLPELVSVRNEPRLATLVGLLRDESLAHRPARDVLLARLLEVIFIEALRSADTSASPGLVRGLADTRLAHAIRRMHESPAAPWTIAQLAQAASLSRSSFFERFSRAVGIAPMTYLLSWRMAIAKRLLRRNKASVATIAERVGYRSASAFSVAFTRHVGMPPSHYASRDVPAAETGIGIGTGTD</sequence>
<evidence type="ECO:0000256" key="2">
    <source>
        <dbReference type="ARBA" id="ARBA00023125"/>
    </source>
</evidence>
<dbReference type="PANTHER" id="PTHR46796">
    <property type="entry name" value="HTH-TYPE TRANSCRIPTIONAL ACTIVATOR RHAS-RELATED"/>
    <property type="match status" value="1"/>
</dbReference>
<dbReference type="PROSITE" id="PS01124">
    <property type="entry name" value="HTH_ARAC_FAMILY_2"/>
    <property type="match status" value="1"/>
</dbReference>
<keyword evidence="1" id="KW-0805">Transcription regulation</keyword>
<keyword evidence="2" id="KW-0238">DNA-binding</keyword>
<evidence type="ECO:0000313" key="5">
    <source>
        <dbReference type="EMBL" id="VVE26428.1"/>
    </source>
</evidence>
<dbReference type="SMART" id="SM00342">
    <property type="entry name" value="HTH_ARAC"/>
    <property type="match status" value="1"/>
</dbReference>
<dbReference type="InterPro" id="IPR018062">
    <property type="entry name" value="HTH_AraC-typ_CS"/>
</dbReference>
<evidence type="ECO:0000313" key="6">
    <source>
        <dbReference type="Proteomes" id="UP000366065"/>
    </source>
</evidence>
<dbReference type="PANTHER" id="PTHR46796:SF13">
    <property type="entry name" value="HTH-TYPE TRANSCRIPTIONAL ACTIVATOR RHAS"/>
    <property type="match status" value="1"/>
</dbReference>
<name>A0ABY6W4Z8_9BURK</name>
<dbReference type="Proteomes" id="UP000366065">
    <property type="component" value="Unassembled WGS sequence"/>
</dbReference>
<feature type="domain" description="HTH araC/xylS-type" evidence="4">
    <location>
        <begin position="196"/>
        <end position="297"/>
    </location>
</feature>
<comment type="caution">
    <text evidence="5">The sequence shown here is derived from an EMBL/GenBank/DDBJ whole genome shotgun (WGS) entry which is preliminary data.</text>
</comment>
<keyword evidence="6" id="KW-1185">Reference proteome</keyword>
<dbReference type="EMBL" id="CABPRV010000008">
    <property type="protein sequence ID" value="VVE26428.1"/>
    <property type="molecule type" value="Genomic_DNA"/>
</dbReference>
<accession>A0ABY6W4Z8</accession>
<gene>
    <name evidence="5" type="ORF">PCA20602_03416</name>
</gene>
<reference evidence="5 6" key="1">
    <citation type="submission" date="2019-08" db="EMBL/GenBank/DDBJ databases">
        <authorList>
            <person name="Peeters C."/>
        </authorList>
    </citation>
    <scope>NUCLEOTIDE SEQUENCE [LARGE SCALE GENOMIC DNA]</scope>
    <source>
        <strain evidence="5 6">LMG 20602</strain>
    </source>
</reference>
<dbReference type="Pfam" id="PF12852">
    <property type="entry name" value="Cupin_6"/>
    <property type="match status" value="1"/>
</dbReference>
<dbReference type="RefSeq" id="WP_150722223.1">
    <property type="nucleotide sequence ID" value="NZ_CABPRV010000008.1"/>
</dbReference>
<proteinExistence type="predicted"/>
<dbReference type="SUPFAM" id="SSF51182">
    <property type="entry name" value="RmlC-like cupins"/>
    <property type="match status" value="1"/>
</dbReference>
<dbReference type="InterPro" id="IPR011051">
    <property type="entry name" value="RmlC_Cupin_sf"/>
</dbReference>
<keyword evidence="3" id="KW-0804">Transcription</keyword>
<dbReference type="SUPFAM" id="SSF46689">
    <property type="entry name" value="Homeodomain-like"/>
    <property type="match status" value="2"/>
</dbReference>
<dbReference type="InterPro" id="IPR009057">
    <property type="entry name" value="Homeodomain-like_sf"/>
</dbReference>
<evidence type="ECO:0000256" key="1">
    <source>
        <dbReference type="ARBA" id="ARBA00023015"/>
    </source>
</evidence>
<evidence type="ECO:0000259" key="4">
    <source>
        <dbReference type="PROSITE" id="PS01124"/>
    </source>
</evidence>
<organism evidence="5 6">
    <name type="scientific">Pandoraea capi</name>
    <dbReference type="NCBI Taxonomy" id="2508286"/>
    <lineage>
        <taxon>Bacteria</taxon>
        <taxon>Pseudomonadati</taxon>
        <taxon>Pseudomonadota</taxon>
        <taxon>Betaproteobacteria</taxon>
        <taxon>Burkholderiales</taxon>
        <taxon>Burkholderiaceae</taxon>
        <taxon>Pandoraea</taxon>
    </lineage>
</organism>
<dbReference type="InterPro" id="IPR050204">
    <property type="entry name" value="AraC_XylS_family_regulators"/>
</dbReference>